<comment type="similarity">
    <text evidence="5">Belongs to the SAT4 family.</text>
</comment>
<keyword evidence="3 7" id="KW-1133">Transmembrane helix</keyword>
<reference evidence="9" key="2">
    <citation type="submission" date="2020-03" db="EMBL/GenBank/DDBJ databases">
        <authorList>
            <person name="Fu F.-F."/>
            <person name="Chen J."/>
        </authorList>
    </citation>
    <scope>NUCLEOTIDE SEQUENCE</scope>
    <source>
        <strain evidence="9">Lc1</strain>
    </source>
</reference>
<comment type="caution">
    <text evidence="9">The sequence shown here is derived from an EMBL/GenBank/DDBJ whole genome shotgun (WGS) entry which is preliminary data.</text>
</comment>
<proteinExistence type="inferred from homology"/>
<keyword evidence="2 7" id="KW-0812">Transmembrane</keyword>
<feature type="transmembrane region" description="Helical" evidence="7">
    <location>
        <begin position="199"/>
        <end position="220"/>
    </location>
</feature>
<evidence type="ECO:0000313" key="9">
    <source>
        <dbReference type="EMBL" id="KAF3807856.1"/>
    </source>
</evidence>
<evidence type="ECO:0000313" key="10">
    <source>
        <dbReference type="Proteomes" id="UP000613401"/>
    </source>
</evidence>
<feature type="transmembrane region" description="Helical" evidence="7">
    <location>
        <begin position="129"/>
        <end position="150"/>
    </location>
</feature>
<feature type="region of interest" description="Disordered" evidence="6">
    <location>
        <begin position="320"/>
        <end position="347"/>
    </location>
</feature>
<accession>A0A8H4CQ67</accession>
<organism evidence="9 10">
    <name type="scientific">Colletotrichum gloeosporioides</name>
    <name type="common">Anthracnose fungus</name>
    <name type="synonym">Glomerella cingulata</name>
    <dbReference type="NCBI Taxonomy" id="474922"/>
    <lineage>
        <taxon>Eukaryota</taxon>
        <taxon>Fungi</taxon>
        <taxon>Dikarya</taxon>
        <taxon>Ascomycota</taxon>
        <taxon>Pezizomycotina</taxon>
        <taxon>Sordariomycetes</taxon>
        <taxon>Hypocreomycetidae</taxon>
        <taxon>Glomerellales</taxon>
        <taxon>Glomerellaceae</taxon>
        <taxon>Colletotrichum</taxon>
        <taxon>Colletotrichum gloeosporioides species complex</taxon>
    </lineage>
</organism>
<protein>
    <recommendedName>
        <fullName evidence="8">Rhodopsin domain-containing protein</fullName>
    </recommendedName>
</protein>
<evidence type="ECO:0000256" key="5">
    <source>
        <dbReference type="ARBA" id="ARBA00038359"/>
    </source>
</evidence>
<sequence length="416" mass="46445">MSVSRSESWKAEDKGPEMLWVCWTMAGLTTVFVSARVWCRRRIGRTFYSDDYCCILSLACILASCAAATVAISYGYGRHKDVLTYEQKKGAIFWSHVGFAPGIMSFAIPKLAVVSLLTRLMNPRRYHLWFLWGITILCLLTHIVVPGLHFGRCVPVASIWDDHVLGRCFDPNITVDYSIYGGGNRRLCESSVVTFLANIRFYLVLSAFVDVYLALYPTLVLFRLQMAMKRKIALSCALGVGAVGGVVAIVKSIRLPQLREDDFTYLTSDLQIRTVVEGSTITIASTIPVLQPLLELILQRNPFSTAKSTTEETPKFYEDYASQRESRGGSKIELGQRKPRPKPRDDLGFTIMEDDSQENILPECKRPAPAFMSDRNETTPPQSADGGIVRTDVVCVSFEDRGPPGEKPASSKWDIV</sequence>
<evidence type="ECO:0000259" key="8">
    <source>
        <dbReference type="Pfam" id="PF20684"/>
    </source>
</evidence>
<name>A0A8H4CQ67_COLGL</name>
<evidence type="ECO:0000256" key="2">
    <source>
        <dbReference type="ARBA" id="ARBA00022692"/>
    </source>
</evidence>
<evidence type="ECO:0000256" key="3">
    <source>
        <dbReference type="ARBA" id="ARBA00022989"/>
    </source>
</evidence>
<evidence type="ECO:0000256" key="1">
    <source>
        <dbReference type="ARBA" id="ARBA00004141"/>
    </source>
</evidence>
<keyword evidence="4 7" id="KW-0472">Membrane</keyword>
<dbReference type="PANTHER" id="PTHR33048:SF155">
    <property type="entry name" value="INTEGRAL MEMBRANE PROTEIN"/>
    <property type="match status" value="1"/>
</dbReference>
<dbReference type="EMBL" id="WVTB01000027">
    <property type="protein sequence ID" value="KAF3807856.1"/>
    <property type="molecule type" value="Genomic_DNA"/>
</dbReference>
<feature type="transmembrane region" description="Helical" evidence="7">
    <location>
        <begin position="51"/>
        <end position="72"/>
    </location>
</feature>
<dbReference type="PANTHER" id="PTHR33048">
    <property type="entry name" value="PTH11-LIKE INTEGRAL MEMBRANE PROTEIN (AFU_ORTHOLOGUE AFUA_5G11245)"/>
    <property type="match status" value="1"/>
</dbReference>
<dbReference type="AlphaFoldDB" id="A0A8H4CQ67"/>
<dbReference type="InterPro" id="IPR049326">
    <property type="entry name" value="Rhodopsin_dom_fungi"/>
</dbReference>
<feature type="domain" description="Rhodopsin" evidence="8">
    <location>
        <begin position="35"/>
        <end position="173"/>
    </location>
</feature>
<gene>
    <name evidence="9" type="ORF">GCG54_00007591</name>
</gene>
<feature type="region of interest" description="Disordered" evidence="6">
    <location>
        <begin position="368"/>
        <end position="389"/>
    </location>
</feature>
<feature type="transmembrane region" description="Helical" evidence="7">
    <location>
        <begin position="232"/>
        <end position="250"/>
    </location>
</feature>
<dbReference type="Proteomes" id="UP000613401">
    <property type="component" value="Unassembled WGS sequence"/>
</dbReference>
<dbReference type="GO" id="GO:0016020">
    <property type="term" value="C:membrane"/>
    <property type="evidence" value="ECO:0007669"/>
    <property type="project" value="UniProtKB-SubCell"/>
</dbReference>
<keyword evidence="10" id="KW-1185">Reference proteome</keyword>
<feature type="transmembrane region" description="Helical" evidence="7">
    <location>
        <begin position="92"/>
        <end position="117"/>
    </location>
</feature>
<evidence type="ECO:0000256" key="7">
    <source>
        <dbReference type="SAM" id="Phobius"/>
    </source>
</evidence>
<dbReference type="GeneID" id="69014735"/>
<feature type="transmembrane region" description="Helical" evidence="7">
    <location>
        <begin position="18"/>
        <end position="39"/>
    </location>
</feature>
<evidence type="ECO:0000256" key="6">
    <source>
        <dbReference type="SAM" id="MobiDB-lite"/>
    </source>
</evidence>
<reference evidence="9" key="1">
    <citation type="journal article" date="2020" name="Phytopathology">
        <title>Genome sequence and comparative analysis of Colletotrichum gloeosporioides isolated from Liriodendron leaves.</title>
        <authorList>
            <person name="Fu F.F."/>
            <person name="Hao Z."/>
            <person name="Wang P."/>
            <person name="Lu Y."/>
            <person name="Xue L.J."/>
            <person name="Wei G."/>
            <person name="Tian Y."/>
            <person name="Baishi H."/>
            <person name="Xu H."/>
            <person name="Shi J."/>
            <person name="Cheng T."/>
            <person name="Wang G."/>
            <person name="Yi Y."/>
            <person name="Chen J."/>
        </authorList>
    </citation>
    <scope>NUCLEOTIDE SEQUENCE</scope>
    <source>
        <strain evidence="9">Lc1</strain>
    </source>
</reference>
<comment type="subcellular location">
    <subcellularLocation>
        <location evidence="1">Membrane</location>
        <topology evidence="1">Multi-pass membrane protein</topology>
    </subcellularLocation>
</comment>
<feature type="domain" description="Rhodopsin" evidence="8">
    <location>
        <begin position="200"/>
        <end position="295"/>
    </location>
</feature>
<dbReference type="RefSeq" id="XP_045267015.1">
    <property type="nucleotide sequence ID" value="XM_045407570.1"/>
</dbReference>
<dbReference type="Pfam" id="PF20684">
    <property type="entry name" value="Fung_rhodopsin"/>
    <property type="match status" value="2"/>
</dbReference>
<dbReference type="InterPro" id="IPR052337">
    <property type="entry name" value="SAT4-like"/>
</dbReference>
<evidence type="ECO:0000256" key="4">
    <source>
        <dbReference type="ARBA" id="ARBA00023136"/>
    </source>
</evidence>